<proteinExistence type="predicted"/>
<name>A0A0G1F877_9BACT</name>
<dbReference type="AlphaFoldDB" id="A0A0G1F877"/>
<dbReference type="EMBL" id="LCFA01000002">
    <property type="protein sequence ID" value="KKS83043.1"/>
    <property type="molecule type" value="Genomic_DNA"/>
</dbReference>
<comment type="caution">
    <text evidence="2">The sequence shown here is derived from an EMBL/GenBank/DDBJ whole genome shotgun (WGS) entry which is preliminary data.</text>
</comment>
<organism evidence="2 3">
    <name type="scientific">Candidatus Wolfebacteria bacterium GW2011_GWC1_43_10</name>
    <dbReference type="NCBI Taxonomy" id="1619011"/>
    <lineage>
        <taxon>Bacteria</taxon>
        <taxon>Candidatus Wolfeibacteriota</taxon>
    </lineage>
</organism>
<evidence type="ECO:0000313" key="3">
    <source>
        <dbReference type="Proteomes" id="UP000034810"/>
    </source>
</evidence>
<evidence type="ECO:0000256" key="1">
    <source>
        <dbReference type="SAM" id="SignalP"/>
    </source>
</evidence>
<evidence type="ECO:0008006" key="4">
    <source>
        <dbReference type="Google" id="ProtNLM"/>
    </source>
</evidence>
<accession>A0A0G1F877</accession>
<reference evidence="2 3" key="1">
    <citation type="journal article" date="2015" name="Nature">
        <title>rRNA introns, odd ribosomes, and small enigmatic genomes across a large radiation of phyla.</title>
        <authorList>
            <person name="Brown C.T."/>
            <person name="Hug L.A."/>
            <person name="Thomas B.C."/>
            <person name="Sharon I."/>
            <person name="Castelle C.J."/>
            <person name="Singh A."/>
            <person name="Wilkins M.J."/>
            <person name="Williams K.H."/>
            <person name="Banfield J.F."/>
        </authorList>
    </citation>
    <scope>NUCLEOTIDE SEQUENCE [LARGE SCALE GENOMIC DNA]</scope>
</reference>
<feature type="chain" id="PRO_5002536988" description="3D domain-containing protein" evidence="1">
    <location>
        <begin position="18"/>
        <end position="167"/>
    </location>
</feature>
<protein>
    <recommendedName>
        <fullName evidence="4">3D domain-containing protein</fullName>
    </recommendedName>
</protein>
<gene>
    <name evidence="2" type="ORF">UV58_C0002G0053</name>
</gene>
<evidence type="ECO:0000313" key="2">
    <source>
        <dbReference type="EMBL" id="KKS83043.1"/>
    </source>
</evidence>
<keyword evidence="1" id="KW-0732">Signal</keyword>
<feature type="signal peptide" evidence="1">
    <location>
        <begin position="1"/>
        <end position="17"/>
    </location>
</feature>
<dbReference type="CDD" id="cd22784">
    <property type="entry name" value="DPBB_MltA_YuiC-like"/>
    <property type="match status" value="1"/>
</dbReference>
<dbReference type="Proteomes" id="UP000034810">
    <property type="component" value="Unassembled WGS sequence"/>
</dbReference>
<sequence length="167" mass="18228">MGKRMALVFIVTSSVLASLSGSGNQIQSGLEAILSTDPQGERLADNSRQNFIGSDSLRERVVTQPKESSSSQKLTVWATAYSSDPSQTDSTPFLTASGTLVREGVAAANFLPMGTKFKIPEMFGGKVFIIEDRMNPRYSNQQIVDIWFENTADAQKFGRKAVTIELL</sequence>